<dbReference type="AlphaFoldDB" id="K5X1I2"/>
<dbReference type="GO" id="GO:0004497">
    <property type="term" value="F:monooxygenase activity"/>
    <property type="evidence" value="ECO:0007669"/>
    <property type="project" value="TreeGrafter"/>
</dbReference>
<dbReference type="Pfam" id="PF05042">
    <property type="entry name" value="Caleosin"/>
    <property type="match status" value="1"/>
</dbReference>
<feature type="transmembrane region" description="Helical" evidence="2">
    <location>
        <begin position="55"/>
        <end position="78"/>
    </location>
</feature>
<dbReference type="eggNOG" id="ENOG502QQD0">
    <property type="taxonomic scope" value="Eukaryota"/>
</dbReference>
<keyword evidence="2" id="KW-1133">Transmembrane helix</keyword>
<sequence length="191" mass="21735">MGAPADGCSTAPGYAPGANSNTALQNHVAFFDRDSDGIIWPTDTFYGLREIKFNIFWTIVAVIVIHGGFSYVTWGTWIPDPFFRLKAKHGSDTESYTTTGEFDEKRFNYIFNMYSQPPHNALSFREGVRMLHGNMDAFDPFGWSAALFEWWASYYLIWPKDGYVSKDDVRAIYDGSIFYKIAGRKTPKDSN</sequence>
<proteinExistence type="inferred from homology"/>
<protein>
    <recommendedName>
        <fullName evidence="5">Caleosin</fullName>
    </recommendedName>
</protein>
<dbReference type="HOGENOM" id="CLU_062049_1_1_1"/>
<keyword evidence="2" id="KW-0472">Membrane</keyword>
<dbReference type="EMBL" id="JH971398">
    <property type="protein sequence ID" value="EKM76998.1"/>
    <property type="molecule type" value="Genomic_DNA"/>
</dbReference>
<dbReference type="KEGG" id="abp:AGABI1DRAFT44066"/>
<dbReference type="GeneID" id="18829531"/>
<name>K5X1I2_AGABU</name>
<dbReference type="Proteomes" id="UP000008493">
    <property type="component" value="Unassembled WGS sequence"/>
</dbReference>
<dbReference type="RefSeq" id="XP_007332262.1">
    <property type="nucleotide sequence ID" value="XM_007332200.1"/>
</dbReference>
<comment type="similarity">
    <text evidence="1">Belongs to the caleosin family.</text>
</comment>
<evidence type="ECO:0000256" key="2">
    <source>
        <dbReference type="SAM" id="Phobius"/>
    </source>
</evidence>
<keyword evidence="2" id="KW-0812">Transmembrane</keyword>
<dbReference type="OrthoDB" id="640742at2759"/>
<organism evidence="3 4">
    <name type="scientific">Agaricus bisporus var. burnettii (strain JB137-S8 / ATCC MYA-4627 / FGSC 10392)</name>
    <name type="common">White button mushroom</name>
    <dbReference type="NCBI Taxonomy" id="597362"/>
    <lineage>
        <taxon>Eukaryota</taxon>
        <taxon>Fungi</taxon>
        <taxon>Dikarya</taxon>
        <taxon>Basidiomycota</taxon>
        <taxon>Agaricomycotina</taxon>
        <taxon>Agaricomycetes</taxon>
        <taxon>Agaricomycetidae</taxon>
        <taxon>Agaricales</taxon>
        <taxon>Agaricineae</taxon>
        <taxon>Agaricaceae</taxon>
        <taxon>Agaricus</taxon>
    </lineage>
</organism>
<dbReference type="InterPro" id="IPR007736">
    <property type="entry name" value="Caleosin-related"/>
</dbReference>
<dbReference type="STRING" id="597362.K5X1I2"/>
<accession>K5X1I2</accession>
<dbReference type="GO" id="GO:0005509">
    <property type="term" value="F:calcium ion binding"/>
    <property type="evidence" value="ECO:0007669"/>
    <property type="project" value="TreeGrafter"/>
</dbReference>
<evidence type="ECO:0000313" key="4">
    <source>
        <dbReference type="Proteomes" id="UP000008493"/>
    </source>
</evidence>
<keyword evidence="4" id="KW-1185">Reference proteome</keyword>
<dbReference type="PANTHER" id="PTHR31495">
    <property type="entry name" value="PEROXYGENASE 3-RELATED"/>
    <property type="match status" value="1"/>
</dbReference>
<evidence type="ECO:0008006" key="5">
    <source>
        <dbReference type="Google" id="ProtNLM"/>
    </source>
</evidence>
<reference evidence="4" key="1">
    <citation type="journal article" date="2012" name="Proc. Natl. Acad. Sci. U.S.A.">
        <title>Genome sequence of the button mushroom Agaricus bisporus reveals mechanisms governing adaptation to a humic-rich ecological niche.</title>
        <authorList>
            <person name="Morin E."/>
            <person name="Kohler A."/>
            <person name="Baker A.R."/>
            <person name="Foulongne-Oriol M."/>
            <person name="Lombard V."/>
            <person name="Nagy L.G."/>
            <person name="Ohm R.A."/>
            <person name="Patyshakuliyeva A."/>
            <person name="Brun A."/>
            <person name="Aerts A.L."/>
            <person name="Bailey A.M."/>
            <person name="Billette C."/>
            <person name="Coutinho P.M."/>
            <person name="Deakin G."/>
            <person name="Doddapaneni H."/>
            <person name="Floudas D."/>
            <person name="Grimwood J."/>
            <person name="Hilden K."/>
            <person name="Kuees U."/>
            <person name="LaButti K.M."/>
            <person name="Lapidus A."/>
            <person name="Lindquist E.A."/>
            <person name="Lucas S.M."/>
            <person name="Murat C."/>
            <person name="Riley R.W."/>
            <person name="Salamov A.A."/>
            <person name="Schmutz J."/>
            <person name="Subramanian V."/>
            <person name="Woesten H.A.B."/>
            <person name="Xu J."/>
            <person name="Eastwood D.C."/>
            <person name="Foster G.D."/>
            <person name="Sonnenberg A.S."/>
            <person name="Cullen D."/>
            <person name="de Vries R.P."/>
            <person name="Lundell T."/>
            <person name="Hibbett D.S."/>
            <person name="Henrissat B."/>
            <person name="Burton K.S."/>
            <person name="Kerrigan R.W."/>
            <person name="Challen M.P."/>
            <person name="Grigoriev I.V."/>
            <person name="Martin F."/>
        </authorList>
    </citation>
    <scope>NUCLEOTIDE SEQUENCE [LARGE SCALE GENOMIC DNA]</scope>
    <source>
        <strain evidence="4">JB137-S8 / ATCC MYA-4627 / FGSC 10392</strain>
    </source>
</reference>
<gene>
    <name evidence="3" type="ORF">AGABI1DRAFT_44066</name>
</gene>
<dbReference type="OMA" id="RLAYSWL"/>
<evidence type="ECO:0000313" key="3">
    <source>
        <dbReference type="EMBL" id="EKM76998.1"/>
    </source>
</evidence>
<evidence type="ECO:0000256" key="1">
    <source>
        <dbReference type="ARBA" id="ARBA00006765"/>
    </source>
</evidence>
<dbReference type="PANTHER" id="PTHR31495:SF0">
    <property type="entry name" value="BINDING PROTEIN CALEOSIN, PUTATIVE (AFU_ORTHOLOGUE AFUA_5G13750)-RELATED"/>
    <property type="match status" value="1"/>
</dbReference>
<dbReference type="InParanoid" id="K5X1I2"/>